<evidence type="ECO:0000313" key="2">
    <source>
        <dbReference type="EMBL" id="HIX19837.1"/>
    </source>
</evidence>
<name>A0A9D2AH71_9BACT</name>
<dbReference type="Proteomes" id="UP000823964">
    <property type="component" value="Unassembled WGS sequence"/>
</dbReference>
<keyword evidence="1" id="KW-1133">Transmembrane helix</keyword>
<proteinExistence type="predicted"/>
<keyword evidence="1" id="KW-0812">Transmembrane</keyword>
<comment type="caution">
    <text evidence="2">The sequence shown here is derived from an EMBL/GenBank/DDBJ whole genome shotgun (WGS) entry which is preliminary data.</text>
</comment>
<sequence>MSEPLTPSQLFLAIVLGGLVILLLVYIPVQVASKLRRMRRAARCLTCRICGYRFVRSDRQATCPNCRARNRA</sequence>
<evidence type="ECO:0000313" key="3">
    <source>
        <dbReference type="Proteomes" id="UP000823964"/>
    </source>
</evidence>
<keyword evidence="1" id="KW-0472">Membrane</keyword>
<reference evidence="2" key="1">
    <citation type="journal article" date="2021" name="PeerJ">
        <title>Extensive microbial diversity within the chicken gut microbiome revealed by metagenomics and culture.</title>
        <authorList>
            <person name="Gilroy R."/>
            <person name="Ravi A."/>
            <person name="Getino M."/>
            <person name="Pursley I."/>
            <person name="Horton D.L."/>
            <person name="Alikhan N.F."/>
            <person name="Baker D."/>
            <person name="Gharbi K."/>
            <person name="Hall N."/>
            <person name="Watson M."/>
            <person name="Adriaenssens E.M."/>
            <person name="Foster-Nyarko E."/>
            <person name="Jarju S."/>
            <person name="Secka A."/>
            <person name="Antonio M."/>
            <person name="Oren A."/>
            <person name="Chaudhuri R.R."/>
            <person name="La Ragione R."/>
            <person name="Hildebrand F."/>
            <person name="Pallen M.J."/>
        </authorList>
    </citation>
    <scope>NUCLEOTIDE SEQUENCE</scope>
    <source>
        <strain evidence="2">14975</strain>
    </source>
</reference>
<evidence type="ECO:0000256" key="1">
    <source>
        <dbReference type="SAM" id="Phobius"/>
    </source>
</evidence>
<accession>A0A9D2AH71</accession>
<dbReference type="AlphaFoldDB" id="A0A9D2AH71"/>
<protein>
    <submittedName>
        <fullName evidence="2">Uncharacterized protein</fullName>
    </submittedName>
</protein>
<feature type="transmembrane region" description="Helical" evidence="1">
    <location>
        <begin position="12"/>
        <end position="33"/>
    </location>
</feature>
<dbReference type="EMBL" id="DXFQ01000075">
    <property type="protein sequence ID" value="HIX19837.1"/>
    <property type="molecule type" value="Genomic_DNA"/>
</dbReference>
<reference evidence="2" key="2">
    <citation type="submission" date="2021-04" db="EMBL/GenBank/DDBJ databases">
        <authorList>
            <person name="Gilroy R."/>
        </authorList>
    </citation>
    <scope>NUCLEOTIDE SEQUENCE</scope>
    <source>
        <strain evidence="2">14975</strain>
    </source>
</reference>
<gene>
    <name evidence="2" type="ORF">H9862_04445</name>
</gene>
<organism evidence="2 3">
    <name type="scientific">Candidatus Akkermansia intestinigallinarum</name>
    <dbReference type="NCBI Taxonomy" id="2838431"/>
    <lineage>
        <taxon>Bacteria</taxon>
        <taxon>Pseudomonadati</taxon>
        <taxon>Verrucomicrobiota</taxon>
        <taxon>Verrucomicrobiia</taxon>
        <taxon>Verrucomicrobiales</taxon>
        <taxon>Akkermansiaceae</taxon>
        <taxon>Akkermansia</taxon>
    </lineage>
</organism>